<proteinExistence type="inferred from homology"/>
<evidence type="ECO:0000256" key="1">
    <source>
        <dbReference type="ARBA" id="ARBA00000724"/>
    </source>
</evidence>
<dbReference type="AlphaFoldDB" id="F4PJH4"/>
<keyword evidence="3 6" id="KW-0489">Methyltransferase</keyword>
<keyword evidence="9" id="KW-1185">Reference proteome</keyword>
<dbReference type="Pfam" id="PF04072">
    <property type="entry name" value="LCM"/>
    <property type="match status" value="1"/>
</dbReference>
<dbReference type="GO" id="GO:0018423">
    <property type="term" value="F:protein C-terminal leucine carboxyl O-methyltransferase activity"/>
    <property type="evidence" value="ECO:0007669"/>
    <property type="project" value="UniProtKB-EC"/>
</dbReference>
<evidence type="ECO:0000256" key="6">
    <source>
        <dbReference type="PIRNR" id="PIRNR016305"/>
    </source>
</evidence>
<dbReference type="GO" id="GO:0032259">
    <property type="term" value="P:methylation"/>
    <property type="evidence" value="ECO:0007669"/>
    <property type="project" value="UniProtKB-KW"/>
</dbReference>
<comment type="similarity">
    <text evidence="2 6">Belongs to the methyltransferase superfamily. LCMT family.</text>
</comment>
<feature type="binding site" evidence="7">
    <location>
        <begin position="214"/>
        <end position="215"/>
    </location>
    <ligand>
        <name>S-adenosyl-L-methionine</name>
        <dbReference type="ChEBI" id="CHEBI:59789"/>
    </ligand>
</feature>
<dbReference type="KEGG" id="dfa:DFA_06610"/>
<name>F4PJH4_CACFS</name>
<keyword evidence="4 6" id="KW-0808">Transferase</keyword>
<feature type="binding site" evidence="7">
    <location>
        <position position="117"/>
    </location>
    <ligand>
        <name>S-adenosyl-L-methionine</name>
        <dbReference type="ChEBI" id="CHEBI:59789"/>
    </ligand>
</feature>
<sequence>MATPIQPVIPSFYKPKGTTAAATNNKNVNDNHKESVIGTNDDAASCKESAVKIGYWKDDFIQYFVKSPVRRAPLINRGFFTRVETVEALLNQFIQVYTTPSSSSSSSPSCLQLVNLGCGYDTLFFRLKQQQQQQQHEITFFEVDYLQVIQNKLKIINSTKELRHLVDSDWNDPIPSSSSSSSTNQTQTNGLHNVKIDWENNRMISPHYRVSPIDLCNISSFDEIFNSLGINYNIPTIFLSECVIIYITADNGNKVIKWASDHFKESCFVTYEQIKPFDEFGSMMVKNINSKGCPLQSIYQFPDLIAQKNRYLQLGWNRSDALDMVDIYNYFIDKSKIKIIERLEIFDEFEEWYLIQGHYCFTNLRY</sequence>
<dbReference type="PANTHER" id="PTHR13600">
    <property type="entry name" value="LEUCINE CARBOXYL METHYLTRANSFERASE"/>
    <property type="match status" value="1"/>
</dbReference>
<keyword evidence="5 6" id="KW-0949">S-adenosyl-L-methionine</keyword>
<dbReference type="InterPro" id="IPR029063">
    <property type="entry name" value="SAM-dependent_MTases_sf"/>
</dbReference>
<feature type="binding site" evidence="7">
    <location>
        <position position="241"/>
    </location>
    <ligand>
        <name>S-adenosyl-L-methionine</name>
        <dbReference type="ChEBI" id="CHEBI:59789"/>
    </ligand>
</feature>
<evidence type="ECO:0000256" key="3">
    <source>
        <dbReference type="ARBA" id="ARBA00022603"/>
    </source>
</evidence>
<comment type="catalytic activity">
    <reaction evidence="1 6">
        <text>[phosphatase 2A protein]-C-terminal L-leucine + S-adenosyl-L-methionine = [phosphatase 2A protein]-C-terminal L-leucine methyl ester + S-adenosyl-L-homocysteine</text>
        <dbReference type="Rhea" id="RHEA:48544"/>
        <dbReference type="Rhea" id="RHEA-COMP:12134"/>
        <dbReference type="Rhea" id="RHEA-COMP:12135"/>
        <dbReference type="ChEBI" id="CHEBI:57856"/>
        <dbReference type="ChEBI" id="CHEBI:59789"/>
        <dbReference type="ChEBI" id="CHEBI:90516"/>
        <dbReference type="ChEBI" id="CHEBI:90517"/>
        <dbReference type="EC" id="2.1.1.233"/>
    </reaction>
</comment>
<dbReference type="Proteomes" id="UP000007797">
    <property type="component" value="Unassembled WGS sequence"/>
</dbReference>
<dbReference type="EC" id="2.1.1.233" evidence="6"/>
<dbReference type="GeneID" id="14876003"/>
<dbReference type="STRING" id="1054147.F4PJH4"/>
<evidence type="ECO:0000256" key="2">
    <source>
        <dbReference type="ARBA" id="ARBA00010703"/>
    </source>
</evidence>
<evidence type="ECO:0000256" key="7">
    <source>
        <dbReference type="PIRSR" id="PIRSR016305-1"/>
    </source>
</evidence>
<dbReference type="PANTHER" id="PTHR13600:SF21">
    <property type="entry name" value="LEUCINE CARBOXYL METHYLTRANSFERASE 1"/>
    <property type="match status" value="1"/>
</dbReference>
<evidence type="ECO:0000256" key="4">
    <source>
        <dbReference type="ARBA" id="ARBA00022679"/>
    </source>
</evidence>
<feature type="binding site" evidence="7">
    <location>
        <position position="82"/>
    </location>
    <ligand>
        <name>S-adenosyl-L-methionine</name>
        <dbReference type="ChEBI" id="CHEBI:59789"/>
    </ligand>
</feature>
<comment type="function">
    <text evidence="6">Methylates the carboxyl group of the C-terminal leucine residue of protein phosphatase 2A catalytic subunits to form alpha-leucine ester residues.</text>
</comment>
<dbReference type="EMBL" id="GL883007">
    <property type="protein sequence ID" value="EGG24460.1"/>
    <property type="molecule type" value="Genomic_DNA"/>
</dbReference>
<dbReference type="SUPFAM" id="SSF53335">
    <property type="entry name" value="S-adenosyl-L-methionine-dependent methyltransferases"/>
    <property type="match status" value="1"/>
</dbReference>
<dbReference type="Gene3D" id="3.40.50.150">
    <property type="entry name" value="Vaccinia Virus protein VP39"/>
    <property type="match status" value="1"/>
</dbReference>
<dbReference type="PIRSF" id="PIRSF016305">
    <property type="entry name" value="LCM_mtfrase"/>
    <property type="match status" value="1"/>
</dbReference>
<dbReference type="OrthoDB" id="203237at2759"/>
<dbReference type="InterPro" id="IPR016651">
    <property type="entry name" value="LCMT1"/>
</dbReference>
<evidence type="ECO:0000313" key="8">
    <source>
        <dbReference type="EMBL" id="EGG24460.1"/>
    </source>
</evidence>
<protein>
    <recommendedName>
        <fullName evidence="6">Leucine carboxyl methyltransferase 1</fullName>
        <ecNumber evidence="6">2.1.1.233</ecNumber>
    </recommendedName>
</protein>
<reference evidence="9" key="1">
    <citation type="journal article" date="2011" name="Genome Res.">
        <title>Phylogeny-wide analysis of social amoeba genomes highlights ancient origins for complex intercellular communication.</title>
        <authorList>
            <person name="Heidel A.J."/>
            <person name="Lawal H.M."/>
            <person name="Felder M."/>
            <person name="Schilde C."/>
            <person name="Helps N.R."/>
            <person name="Tunggal B."/>
            <person name="Rivero F."/>
            <person name="John U."/>
            <person name="Schleicher M."/>
            <person name="Eichinger L."/>
            <person name="Platzer M."/>
            <person name="Noegel A.A."/>
            <person name="Schaap P."/>
            <person name="Gloeckner G."/>
        </authorList>
    </citation>
    <scope>NUCLEOTIDE SEQUENCE [LARGE SCALE GENOMIC DNA]</scope>
    <source>
        <strain evidence="9">SH3</strain>
    </source>
</reference>
<organism evidence="8 9">
    <name type="scientific">Cavenderia fasciculata</name>
    <name type="common">Slime mold</name>
    <name type="synonym">Dictyostelium fasciculatum</name>
    <dbReference type="NCBI Taxonomy" id="261658"/>
    <lineage>
        <taxon>Eukaryota</taxon>
        <taxon>Amoebozoa</taxon>
        <taxon>Evosea</taxon>
        <taxon>Eumycetozoa</taxon>
        <taxon>Dictyostelia</taxon>
        <taxon>Acytosteliales</taxon>
        <taxon>Cavenderiaceae</taxon>
        <taxon>Cavenderia</taxon>
    </lineage>
</organism>
<accession>F4PJH4</accession>
<evidence type="ECO:0000313" key="9">
    <source>
        <dbReference type="Proteomes" id="UP000007797"/>
    </source>
</evidence>
<evidence type="ECO:0000256" key="5">
    <source>
        <dbReference type="ARBA" id="ARBA00022691"/>
    </source>
</evidence>
<dbReference type="InterPro" id="IPR007213">
    <property type="entry name" value="Ppm1/Ppm2/Tcmp"/>
</dbReference>
<dbReference type="RefSeq" id="XP_004362311.1">
    <property type="nucleotide sequence ID" value="XM_004362254.1"/>
</dbReference>
<dbReference type="OMA" id="IIYEPIR"/>
<gene>
    <name evidence="8" type="ORF">DFA_06610</name>
</gene>